<dbReference type="NCBIfam" id="TIGR01901">
    <property type="entry name" value="adhes_NPXG"/>
    <property type="match status" value="1"/>
</dbReference>
<evidence type="ECO:0000313" key="5">
    <source>
        <dbReference type="EMBL" id="MFA0813708.1"/>
    </source>
</evidence>
<dbReference type="SMART" id="SM00912">
    <property type="entry name" value="Haemagg_act"/>
    <property type="match status" value="1"/>
</dbReference>
<dbReference type="PANTHER" id="PTHR12338:SF8">
    <property type="entry name" value="HEME_HEMOPEXIN-BINDING PROTEIN"/>
    <property type="match status" value="1"/>
</dbReference>
<evidence type="ECO:0000313" key="6">
    <source>
        <dbReference type="Proteomes" id="UP001569428"/>
    </source>
</evidence>
<comment type="subcellular location">
    <subcellularLocation>
        <location evidence="1">Secreted</location>
    </subcellularLocation>
</comment>
<dbReference type="InterPro" id="IPR011050">
    <property type="entry name" value="Pectin_lyase_fold/virulence"/>
</dbReference>
<dbReference type="InterPro" id="IPR050909">
    <property type="entry name" value="Bact_Autotransporter_VF"/>
</dbReference>
<dbReference type="Gene3D" id="2.160.20.10">
    <property type="entry name" value="Single-stranded right-handed beta-helix, Pectin lyase-like"/>
    <property type="match status" value="1"/>
</dbReference>
<keyword evidence="3" id="KW-0732">Signal</keyword>
<evidence type="ECO:0000256" key="2">
    <source>
        <dbReference type="ARBA" id="ARBA00022525"/>
    </source>
</evidence>
<name>A0ABV4P7P6_9GAMM</name>
<evidence type="ECO:0000259" key="4">
    <source>
        <dbReference type="SMART" id="SM00912"/>
    </source>
</evidence>
<dbReference type="Pfam" id="PF05860">
    <property type="entry name" value="TPS"/>
    <property type="match status" value="1"/>
</dbReference>
<dbReference type="EMBL" id="JBGMEK010000126">
    <property type="protein sequence ID" value="MFA0813708.1"/>
    <property type="molecule type" value="Genomic_DNA"/>
</dbReference>
<proteinExistence type="predicted"/>
<dbReference type="InterPro" id="IPR008638">
    <property type="entry name" value="FhaB/CdiA-like_TPS"/>
</dbReference>
<evidence type="ECO:0000256" key="1">
    <source>
        <dbReference type="ARBA" id="ARBA00004613"/>
    </source>
</evidence>
<reference evidence="5 6" key="1">
    <citation type="submission" date="2024-08" db="EMBL/GenBank/DDBJ databases">
        <authorList>
            <person name="Ishaq N."/>
        </authorList>
    </citation>
    <scope>NUCLEOTIDE SEQUENCE [LARGE SCALE GENOMIC DNA]</scope>
    <source>
        <strain evidence="5 6">DSM 18651</strain>
    </source>
</reference>
<dbReference type="InterPro" id="IPR012334">
    <property type="entry name" value="Pectin_lyas_fold"/>
</dbReference>
<comment type="caution">
    <text evidence="5">The sequence shown here is derived from an EMBL/GenBank/DDBJ whole genome shotgun (WGS) entry which is preliminary data.</text>
</comment>
<gene>
    <name evidence="5" type="ORF">ACCI49_22740</name>
</gene>
<dbReference type="Proteomes" id="UP001569428">
    <property type="component" value="Unassembled WGS sequence"/>
</dbReference>
<sequence length="581" mass="60360">MKTNKHSLKLKELTSAIKASHLAYLGMFAGLLSPQVYAGPTGGKITGGEGSIVYNDDLTTISQDTELLAIDWESFNLTKDETVRFDHNASHIVLNRILDSNASEIRGAIEADGHVILVNPRGVLFTETATVNVGALTASGLDINPSEFMNGEFIFQGVDGDGYYGNVINRGVINASSAVLLGKHVENVSINDSPGLISAELVVLAAGNKAALTFDAEGMIGVAITEEVAENKLGIDSAVINSGSIEAAKVVMEASISSDLFTAAVNNTGTIQARGIDTSEGKIRLVGSGGSVINSGNLNVSLLNDDSPDLSAQLEVVTTDSLVNTGSIEATNFSFSVGQKGEGSDNKLGDIEFTGTASITGGAGEDKYTLSSEQEFIRLGDAGQSFDVSKNENFDNAISFANIEAVDAGFADGVVDKLIGTSGVDEFSFNESGELEVHGLTFSNIGTVDAGSDNGIVDKLTTATQVDLTGTGKELINTGITFQNLDSVEFTSSITGIIAGSTGSDTFAIISSTELTANDIVFTGFNSKIDAGNNADATNADKLIGTDGVDEFEFNETGELEVHGLTFKNIETVDAGSDNGV</sequence>
<feature type="non-terminal residue" evidence="5">
    <location>
        <position position="581"/>
    </location>
</feature>
<keyword evidence="2" id="KW-0964">Secreted</keyword>
<dbReference type="RefSeq" id="WP_371841517.1">
    <property type="nucleotide sequence ID" value="NZ_JBGMEK010000126.1"/>
</dbReference>
<accession>A0ABV4P7P6</accession>
<keyword evidence="6" id="KW-1185">Reference proteome</keyword>
<evidence type="ECO:0000256" key="3">
    <source>
        <dbReference type="ARBA" id="ARBA00022729"/>
    </source>
</evidence>
<dbReference type="PANTHER" id="PTHR12338">
    <property type="entry name" value="AUTOTRANSPORTER"/>
    <property type="match status" value="1"/>
</dbReference>
<dbReference type="SUPFAM" id="SSF51126">
    <property type="entry name" value="Pectin lyase-like"/>
    <property type="match status" value="1"/>
</dbReference>
<protein>
    <submittedName>
        <fullName evidence="5">Filamentous hemagglutinin N-terminal domain-containing protein</fullName>
    </submittedName>
</protein>
<organism evidence="5 6">
    <name type="scientific">Microbulbifer epialgicus</name>
    <dbReference type="NCBI Taxonomy" id="393907"/>
    <lineage>
        <taxon>Bacteria</taxon>
        <taxon>Pseudomonadati</taxon>
        <taxon>Pseudomonadota</taxon>
        <taxon>Gammaproteobacteria</taxon>
        <taxon>Cellvibrionales</taxon>
        <taxon>Microbulbiferaceae</taxon>
        <taxon>Microbulbifer</taxon>
    </lineage>
</organism>
<feature type="domain" description="Filamentous haemagglutinin FhaB/tRNA nuclease CdiA-like TPS" evidence="4">
    <location>
        <begin position="36"/>
        <end position="147"/>
    </location>
</feature>